<accession>A0A4U8V4E6</accession>
<reference evidence="1 2" key="2">
    <citation type="journal article" date="2019" name="G3 (Bethesda)">
        <title>Hybrid Assembly of the Genome of the Entomopathogenic Nematode Steinernema carpocapsae Identifies the X-Chromosome.</title>
        <authorList>
            <person name="Serra L."/>
            <person name="Macchietto M."/>
            <person name="Macias-Munoz A."/>
            <person name="McGill C.J."/>
            <person name="Rodriguez I.M."/>
            <person name="Rodriguez B."/>
            <person name="Murad R."/>
            <person name="Mortazavi A."/>
        </authorList>
    </citation>
    <scope>NUCLEOTIDE SEQUENCE [LARGE SCALE GENOMIC DNA]</scope>
    <source>
        <strain evidence="1 2">ALL</strain>
    </source>
</reference>
<dbReference type="AlphaFoldDB" id="A0A4U8V4E6"/>
<dbReference type="Proteomes" id="UP000298663">
    <property type="component" value="Chromosome X"/>
</dbReference>
<reference evidence="1 2" key="1">
    <citation type="journal article" date="2015" name="Genome Biol.">
        <title>Comparative genomics of Steinernema reveals deeply conserved gene regulatory networks.</title>
        <authorList>
            <person name="Dillman A.R."/>
            <person name="Macchietto M."/>
            <person name="Porter C.F."/>
            <person name="Rogers A."/>
            <person name="Williams B."/>
            <person name="Antoshechkin I."/>
            <person name="Lee M.M."/>
            <person name="Goodwin Z."/>
            <person name="Lu X."/>
            <person name="Lewis E.E."/>
            <person name="Goodrich-Blair H."/>
            <person name="Stock S.P."/>
            <person name="Adams B.J."/>
            <person name="Sternberg P.W."/>
            <person name="Mortazavi A."/>
        </authorList>
    </citation>
    <scope>NUCLEOTIDE SEQUENCE [LARGE SCALE GENOMIC DNA]</scope>
    <source>
        <strain evidence="1 2">ALL</strain>
    </source>
</reference>
<name>A0A4U8V4E6_STECR</name>
<protein>
    <submittedName>
        <fullName evidence="1">Uncharacterized protein</fullName>
    </submittedName>
</protein>
<evidence type="ECO:0000313" key="2">
    <source>
        <dbReference type="Proteomes" id="UP000298663"/>
    </source>
</evidence>
<sequence>MKAKQNPVLLCAAIERTEFGRKRNCTLIYVCNVRVKPATSKSNVRVKRATNDERNYCYVLHRPNHKYKYHTCTA</sequence>
<gene>
    <name evidence="1" type="ORF">L596_006450</name>
</gene>
<evidence type="ECO:0000313" key="1">
    <source>
        <dbReference type="EMBL" id="TMS40009.1"/>
    </source>
</evidence>
<dbReference type="EMBL" id="CM016762">
    <property type="protein sequence ID" value="TMS40009.1"/>
    <property type="molecule type" value="Genomic_DNA"/>
</dbReference>
<keyword evidence="2" id="KW-1185">Reference proteome</keyword>
<organism evidence="1 2">
    <name type="scientific">Steinernema carpocapsae</name>
    <name type="common">Entomopathogenic nematode</name>
    <dbReference type="NCBI Taxonomy" id="34508"/>
    <lineage>
        <taxon>Eukaryota</taxon>
        <taxon>Metazoa</taxon>
        <taxon>Ecdysozoa</taxon>
        <taxon>Nematoda</taxon>
        <taxon>Chromadorea</taxon>
        <taxon>Rhabditida</taxon>
        <taxon>Tylenchina</taxon>
        <taxon>Panagrolaimomorpha</taxon>
        <taxon>Strongyloidoidea</taxon>
        <taxon>Steinernematidae</taxon>
        <taxon>Steinernema</taxon>
    </lineage>
</organism>
<proteinExistence type="predicted"/>